<keyword evidence="4" id="KW-1185">Reference proteome</keyword>
<comment type="caution">
    <text evidence="3">The sequence shown here is derived from an EMBL/GenBank/DDBJ whole genome shotgun (WGS) entry which is preliminary data.</text>
</comment>
<reference evidence="3 4" key="1">
    <citation type="submission" date="2015-12" db="EMBL/GenBank/DDBJ databases">
        <title>The genome of Folsomia candida.</title>
        <authorList>
            <person name="Faddeeva A."/>
            <person name="Derks M.F."/>
            <person name="Anvar Y."/>
            <person name="Smit S."/>
            <person name="Van Straalen N."/>
            <person name="Roelofs D."/>
        </authorList>
    </citation>
    <scope>NUCLEOTIDE SEQUENCE [LARGE SCALE GENOMIC DNA]</scope>
    <source>
        <strain evidence="3 4">VU population</strain>
        <tissue evidence="3">Whole body</tissue>
    </source>
</reference>
<dbReference type="AlphaFoldDB" id="A0A226F5J7"/>
<feature type="transmembrane region" description="Helical" evidence="1">
    <location>
        <begin position="421"/>
        <end position="441"/>
    </location>
</feature>
<dbReference type="Proteomes" id="UP000198287">
    <property type="component" value="Unassembled WGS sequence"/>
</dbReference>
<keyword evidence="1" id="KW-0472">Membrane</keyword>
<evidence type="ECO:0000256" key="1">
    <source>
        <dbReference type="SAM" id="Phobius"/>
    </source>
</evidence>
<proteinExistence type="predicted"/>
<keyword evidence="2" id="KW-0732">Signal</keyword>
<feature type="transmembrane region" description="Helical" evidence="1">
    <location>
        <begin position="717"/>
        <end position="739"/>
    </location>
</feature>
<dbReference type="Gene3D" id="1.10.287.70">
    <property type="match status" value="1"/>
</dbReference>
<evidence type="ECO:0000313" key="3">
    <source>
        <dbReference type="EMBL" id="OXA64461.1"/>
    </source>
</evidence>
<evidence type="ECO:0008006" key="5">
    <source>
        <dbReference type="Google" id="ProtNLM"/>
    </source>
</evidence>
<evidence type="ECO:0000313" key="4">
    <source>
        <dbReference type="Proteomes" id="UP000198287"/>
    </source>
</evidence>
<organism evidence="3 4">
    <name type="scientific">Folsomia candida</name>
    <name type="common">Springtail</name>
    <dbReference type="NCBI Taxonomy" id="158441"/>
    <lineage>
        <taxon>Eukaryota</taxon>
        <taxon>Metazoa</taxon>
        <taxon>Ecdysozoa</taxon>
        <taxon>Arthropoda</taxon>
        <taxon>Hexapoda</taxon>
        <taxon>Collembola</taxon>
        <taxon>Entomobryomorpha</taxon>
        <taxon>Isotomoidea</taxon>
        <taxon>Isotomidae</taxon>
        <taxon>Proisotominae</taxon>
        <taxon>Folsomia</taxon>
    </lineage>
</organism>
<feature type="chain" id="PRO_5012240293" description="Ionotropic glutamate receptor C-terminal domain-containing protein" evidence="2">
    <location>
        <begin position="28"/>
        <end position="760"/>
    </location>
</feature>
<feature type="transmembrane region" description="Helical" evidence="1">
    <location>
        <begin position="356"/>
        <end position="376"/>
    </location>
</feature>
<gene>
    <name evidence="3" type="ORF">Fcan01_00369</name>
</gene>
<sequence>MTPRINRKFAHFPLFLIILSNFSNSLGTPNFGTFAQPHLTNIISQTHPCITHIVHHNLDFHNYDQAKGVHPIVTFPTPPTLSWPEGFNHLVNTTKKHDHVRQTLHHQGFCHFFLFYANPPFDPETLGHLLRFHILLFYPLENIRMTLNYQTFLTPNCYALSVTNNISKENALYAYLLKETETKYNTLSIVQHFGVLLLPRDPAPATICTHSPKMSPPVYANVQCSSEHGSQIMNRMRATEDQNLFLIGIGFPGISSDSWKKAAGVKRLNQIQAGDMYILLIALGKSLNITLKNRCQDYETYECNMPQVWADISTQWWEQTIWYSSTVVTGSKNVHFLTCNSKTESSLNLYAKPFDGVTWTGVGLSALVVTVSLKLISVEQAKLGGMAKCRNGLDTFILLYWVIGTLLEQIETVGMKVGRYSAFRILVGVWILVCTVMTHGYRSLIIMSLNSPLGLVFPDTFEEISCHAGPLPPFPINFQNKWDIYDISHPLYFHQVIVFRLLYPNVTKYRRSVITNASCYSTLSAPRIASIPLLDYFSVESYSFHYFFAPTSLSAWAGKSSDLPLLKRLLDPRQRPFPKKLISFLEKPKEIPYAQIWPAIEEELLLCGKSVYVGTKQDTESYKDYLQKKYPTAKKFHISRDHIRVAVKLWNFPTDQTHKLVRGFKNFLDFGIYNEILWFEKYNHVGKNNVSADVDETDLNVVSQQLARGKTSEGMQIVFLAWIGGLGISVIVEIAYRIFEWRRLTVNKVTRLSIQTVYIE</sequence>
<keyword evidence="1" id="KW-1133">Transmembrane helix</keyword>
<protein>
    <recommendedName>
        <fullName evidence="5">Ionotropic glutamate receptor C-terminal domain-containing protein</fullName>
    </recommendedName>
</protein>
<name>A0A226F5J7_FOLCA</name>
<feature type="signal peptide" evidence="2">
    <location>
        <begin position="1"/>
        <end position="27"/>
    </location>
</feature>
<evidence type="ECO:0000256" key="2">
    <source>
        <dbReference type="SAM" id="SignalP"/>
    </source>
</evidence>
<dbReference type="EMBL" id="LNIX01000001">
    <property type="protein sequence ID" value="OXA64461.1"/>
    <property type="molecule type" value="Genomic_DNA"/>
</dbReference>
<keyword evidence="1" id="KW-0812">Transmembrane</keyword>
<accession>A0A226F5J7</accession>